<keyword evidence="1" id="KW-0732">Signal</keyword>
<dbReference type="Proteomes" id="UP000749559">
    <property type="component" value="Unassembled WGS sequence"/>
</dbReference>
<proteinExistence type="predicted"/>
<evidence type="ECO:0000256" key="1">
    <source>
        <dbReference type="SAM" id="SignalP"/>
    </source>
</evidence>
<feature type="signal peptide" evidence="1">
    <location>
        <begin position="1"/>
        <end position="24"/>
    </location>
</feature>
<reference evidence="2" key="1">
    <citation type="submission" date="2022-03" db="EMBL/GenBank/DDBJ databases">
        <authorList>
            <person name="Martin C."/>
        </authorList>
    </citation>
    <scope>NUCLEOTIDE SEQUENCE</scope>
</reference>
<keyword evidence="3" id="KW-1185">Reference proteome</keyword>
<dbReference type="AlphaFoldDB" id="A0A8S4N127"/>
<organism evidence="2 3">
    <name type="scientific">Owenia fusiformis</name>
    <name type="common">Polychaete worm</name>
    <dbReference type="NCBI Taxonomy" id="6347"/>
    <lineage>
        <taxon>Eukaryota</taxon>
        <taxon>Metazoa</taxon>
        <taxon>Spiralia</taxon>
        <taxon>Lophotrochozoa</taxon>
        <taxon>Annelida</taxon>
        <taxon>Polychaeta</taxon>
        <taxon>Sedentaria</taxon>
        <taxon>Canalipalpata</taxon>
        <taxon>Sabellida</taxon>
        <taxon>Oweniida</taxon>
        <taxon>Oweniidae</taxon>
        <taxon>Owenia</taxon>
    </lineage>
</organism>
<comment type="caution">
    <text evidence="2">The sequence shown here is derived from an EMBL/GenBank/DDBJ whole genome shotgun (WGS) entry which is preliminary data.</text>
</comment>
<feature type="chain" id="PRO_5035762354" evidence="1">
    <location>
        <begin position="25"/>
        <end position="109"/>
    </location>
</feature>
<name>A0A8S4N127_OWEFU</name>
<feature type="non-terminal residue" evidence="2">
    <location>
        <position position="1"/>
    </location>
</feature>
<dbReference type="EMBL" id="CAIIXF020000001">
    <property type="protein sequence ID" value="CAH1774817.1"/>
    <property type="molecule type" value="Genomic_DNA"/>
</dbReference>
<evidence type="ECO:0000313" key="3">
    <source>
        <dbReference type="Proteomes" id="UP000749559"/>
    </source>
</evidence>
<accession>A0A8S4N127</accession>
<gene>
    <name evidence="2" type="ORF">OFUS_LOCUS2198</name>
</gene>
<protein>
    <submittedName>
        <fullName evidence="2">Uncharacterized protein</fullName>
    </submittedName>
</protein>
<evidence type="ECO:0000313" key="2">
    <source>
        <dbReference type="EMBL" id="CAH1774817.1"/>
    </source>
</evidence>
<sequence length="109" mass="12701">LERKLKMNGIKLCILVAIISCVRADFDINDLDDCVYDNVNDCLRMKKECRKFWKRGECSPSDVKEVARDLKIQWGFSSDAQAWCYLSENVYLRYIPDICKTVPGGIMRR</sequence>